<dbReference type="SMART" id="SM00066">
    <property type="entry name" value="GAL4"/>
    <property type="match status" value="1"/>
</dbReference>
<dbReference type="PANTHER" id="PTHR31845:SF17">
    <property type="entry name" value="ZN(II)2CYS6 TRANSCRIPTION FACTOR (EUROFUNG)"/>
    <property type="match status" value="1"/>
</dbReference>
<dbReference type="CDD" id="cd00067">
    <property type="entry name" value="GAL4"/>
    <property type="match status" value="1"/>
</dbReference>
<dbReference type="AlphaFoldDB" id="A0A507QS97"/>
<keyword evidence="4" id="KW-0238">DNA-binding</keyword>
<comment type="subcellular location">
    <subcellularLocation>
        <location evidence="1">Nucleus</location>
    </subcellularLocation>
</comment>
<evidence type="ECO:0000256" key="1">
    <source>
        <dbReference type="ARBA" id="ARBA00004123"/>
    </source>
</evidence>
<evidence type="ECO:0000313" key="9">
    <source>
        <dbReference type="EMBL" id="TQB70541.1"/>
    </source>
</evidence>
<evidence type="ECO:0000313" key="10">
    <source>
        <dbReference type="Proteomes" id="UP000319663"/>
    </source>
</evidence>
<dbReference type="Pfam" id="PF00172">
    <property type="entry name" value="Zn_clus"/>
    <property type="match status" value="1"/>
</dbReference>
<dbReference type="InterPro" id="IPR036864">
    <property type="entry name" value="Zn2-C6_fun-type_DNA-bd_sf"/>
</dbReference>
<keyword evidence="6" id="KW-0539">Nucleus</keyword>
<keyword evidence="5" id="KW-0804">Transcription</keyword>
<dbReference type="SUPFAM" id="SSF57701">
    <property type="entry name" value="Zn2/Cys6 DNA-binding domain"/>
    <property type="match status" value="1"/>
</dbReference>
<feature type="region of interest" description="Disordered" evidence="7">
    <location>
        <begin position="1"/>
        <end position="39"/>
    </location>
</feature>
<dbReference type="Pfam" id="PF04082">
    <property type="entry name" value="Fungal_trans"/>
    <property type="match status" value="1"/>
</dbReference>
<dbReference type="GO" id="GO:0000981">
    <property type="term" value="F:DNA-binding transcription factor activity, RNA polymerase II-specific"/>
    <property type="evidence" value="ECO:0007669"/>
    <property type="project" value="InterPro"/>
</dbReference>
<dbReference type="PANTHER" id="PTHR31845">
    <property type="entry name" value="FINGER DOMAIN PROTEIN, PUTATIVE-RELATED"/>
    <property type="match status" value="1"/>
</dbReference>
<feature type="compositionally biased region" description="Polar residues" evidence="7">
    <location>
        <begin position="167"/>
        <end position="179"/>
    </location>
</feature>
<dbReference type="InterPro" id="IPR007219">
    <property type="entry name" value="XnlR_reg_dom"/>
</dbReference>
<dbReference type="EMBL" id="VIFY01000104">
    <property type="protein sequence ID" value="TQB70541.1"/>
    <property type="molecule type" value="Genomic_DNA"/>
</dbReference>
<feature type="domain" description="Zn(2)-C6 fungal-type" evidence="8">
    <location>
        <begin position="50"/>
        <end position="82"/>
    </location>
</feature>
<dbReference type="InterPro" id="IPR001138">
    <property type="entry name" value="Zn2Cys6_DnaBD"/>
</dbReference>
<dbReference type="GO" id="GO:0008270">
    <property type="term" value="F:zinc ion binding"/>
    <property type="evidence" value="ECO:0007669"/>
    <property type="project" value="InterPro"/>
</dbReference>
<comment type="caution">
    <text evidence="9">The sequence shown here is derived from an EMBL/GenBank/DDBJ whole genome shotgun (WGS) entry which is preliminary data.</text>
</comment>
<dbReference type="Gene3D" id="4.10.240.10">
    <property type="entry name" value="Zn(2)-C6 fungal-type DNA-binding domain"/>
    <property type="match status" value="1"/>
</dbReference>
<organism evidence="9 10">
    <name type="scientific">Monascus purpureus</name>
    <name type="common">Red mold</name>
    <name type="synonym">Monascus anka</name>
    <dbReference type="NCBI Taxonomy" id="5098"/>
    <lineage>
        <taxon>Eukaryota</taxon>
        <taxon>Fungi</taxon>
        <taxon>Dikarya</taxon>
        <taxon>Ascomycota</taxon>
        <taxon>Pezizomycotina</taxon>
        <taxon>Eurotiomycetes</taxon>
        <taxon>Eurotiomycetidae</taxon>
        <taxon>Eurotiales</taxon>
        <taxon>Aspergillaceae</taxon>
        <taxon>Monascus</taxon>
    </lineage>
</organism>
<feature type="region of interest" description="Disordered" evidence="7">
    <location>
        <begin position="122"/>
        <end position="179"/>
    </location>
</feature>
<dbReference type="GO" id="GO:0006351">
    <property type="term" value="P:DNA-templated transcription"/>
    <property type="evidence" value="ECO:0007669"/>
    <property type="project" value="InterPro"/>
</dbReference>
<evidence type="ECO:0000256" key="5">
    <source>
        <dbReference type="ARBA" id="ARBA00023163"/>
    </source>
</evidence>
<name>A0A507QS97_MONPU</name>
<dbReference type="Proteomes" id="UP000319663">
    <property type="component" value="Unassembled WGS sequence"/>
</dbReference>
<dbReference type="GO" id="GO:0000976">
    <property type="term" value="F:transcription cis-regulatory region binding"/>
    <property type="evidence" value="ECO:0007669"/>
    <property type="project" value="TreeGrafter"/>
</dbReference>
<dbReference type="PROSITE" id="PS00463">
    <property type="entry name" value="ZN2_CY6_FUNGAL_1"/>
    <property type="match status" value="1"/>
</dbReference>
<dbReference type="InterPro" id="IPR051089">
    <property type="entry name" value="prtT"/>
</dbReference>
<evidence type="ECO:0000256" key="7">
    <source>
        <dbReference type="SAM" id="MobiDB-lite"/>
    </source>
</evidence>
<dbReference type="GO" id="GO:0005634">
    <property type="term" value="C:nucleus"/>
    <property type="evidence" value="ECO:0007669"/>
    <property type="project" value="UniProtKB-SubCell"/>
</dbReference>
<dbReference type="OrthoDB" id="4060227at2759"/>
<evidence type="ECO:0000256" key="2">
    <source>
        <dbReference type="ARBA" id="ARBA00022723"/>
    </source>
</evidence>
<accession>A0A507QS97</accession>
<protein>
    <recommendedName>
        <fullName evidence="8">Zn(2)-C6 fungal-type domain-containing protein</fullName>
    </recommendedName>
</protein>
<dbReference type="STRING" id="5098.A0A507QS97"/>
<proteinExistence type="predicted"/>
<feature type="compositionally biased region" description="Polar residues" evidence="7">
    <location>
        <begin position="13"/>
        <end position="23"/>
    </location>
</feature>
<evidence type="ECO:0000256" key="6">
    <source>
        <dbReference type="ARBA" id="ARBA00023242"/>
    </source>
</evidence>
<dbReference type="SMART" id="SM00906">
    <property type="entry name" value="Fungal_trans"/>
    <property type="match status" value="1"/>
</dbReference>
<dbReference type="PROSITE" id="PS50048">
    <property type="entry name" value="ZN2_CY6_FUNGAL_2"/>
    <property type="match status" value="1"/>
</dbReference>
<sequence length="737" mass="82869">MKRNRMQFEANGDATSESPSQGATKFAPTPEDDSRQRERHIPKISRRIRACTECKRHKVRCDMNAGESVCQRCRRMGLECVVNKSLQTLLQDEAEWKTMMELVVTDLLKKAQLPDLSYYQASNESPETWSKNGNRKASTTSIDDSKTVLLNDSRVDSPNANGGGAIQPSSSNYAPSRQQPHYTLEKGEDNEVSSLVTAPMGSLYEVTQLGELRGNSLAHQFVSDRALVTDFISRGVVQLQEAEELFSNFNQVLNRYLWDGVVLVHKDLTSVRMSSSLLAAAILTVTALHMPDKEQTFDKCYKEFSRLASESMLCHHHTLDDLRALCIGAFWLADLSWKLSGYAVRIATELNLHQCYRKAIRGSPEHREQARLWYVLYTLEHHYSIAYGRPPIIHEDSAITNHKTWTSSSTTSQSDIRLHCQVDLFIILSRVYHFFGPDVDMEVPEGDVPMIDRFNADFDVWRAAWLPRLGENRYIGTYPYKCVYLHYDFSRLQLNSVALRAYHSSSSTRMLSPARKKHANIAIEAAIATLRTILDDPHMRKALVGVPLYLHCMITFAAVFLLKIAAKVCSNGVPGMFDQRNSIASAGLLLDISYVRDLVSQTVELMLTCGERASDRHLSNHIARGLKKMLAGLEEWEKRCTCSQQPHGQMPQVTPSIFEPISITGAHPLGEPHAVPLSHPPSLGMAPLSAERNNGIISQEPGVSEGSLNPTTFDWWGFDEEFFPTGVFDFLQSQMPA</sequence>
<evidence type="ECO:0000259" key="8">
    <source>
        <dbReference type="PROSITE" id="PS50048"/>
    </source>
</evidence>
<gene>
    <name evidence="9" type="ORF">MPDQ_000365</name>
</gene>
<feature type="compositionally biased region" description="Polar residues" evidence="7">
    <location>
        <begin position="122"/>
        <end position="142"/>
    </location>
</feature>
<keyword evidence="2" id="KW-0479">Metal-binding</keyword>
<evidence type="ECO:0000256" key="4">
    <source>
        <dbReference type="ARBA" id="ARBA00023125"/>
    </source>
</evidence>
<reference evidence="9 10" key="1">
    <citation type="submission" date="2019-06" db="EMBL/GenBank/DDBJ databases">
        <title>Wine fermentation using esterase from Monascus purpureus.</title>
        <authorList>
            <person name="Geng C."/>
            <person name="Zhang Y."/>
        </authorList>
    </citation>
    <scope>NUCLEOTIDE SEQUENCE [LARGE SCALE GENOMIC DNA]</scope>
    <source>
        <strain evidence="9">HQ1</strain>
    </source>
</reference>
<keyword evidence="10" id="KW-1185">Reference proteome</keyword>
<keyword evidence="3" id="KW-0805">Transcription regulation</keyword>
<evidence type="ECO:0000256" key="3">
    <source>
        <dbReference type="ARBA" id="ARBA00023015"/>
    </source>
</evidence>
<dbReference type="CDD" id="cd12148">
    <property type="entry name" value="fungal_TF_MHR"/>
    <property type="match status" value="1"/>
</dbReference>